<dbReference type="SUPFAM" id="SSF53756">
    <property type="entry name" value="UDP-Glycosyltransferase/glycogen phosphorylase"/>
    <property type="match status" value="1"/>
</dbReference>
<dbReference type="EC" id="2.4.-.-" evidence="3"/>
<sequence length="459" mass="51625">MQPLNMCINTQTPLVQFTAAQAPRQGRRTSAPLDLATLTEGVDYRYSPGGVTRMVLPLVRHMLHDRFLDEAHWVALNPNAPATVRMSGMTLHSVTLGPKRMASYGMVKEAIWGRVHGIDDNDHHDDLFWTEAFSEYAYYNRITSELIRKLDKKHDFDVFYIHDFQQIPIGHMLTTLKPKIFRWHIPFDRSTIPQRWHALLATYLNSYDAIVVSSPRYADSLKAFGYTGRIEHIYPYVDPKDYSDPPASDVASVSERFGVKRGDIVALVVARLDPVKAHDRAIEALAELASSFPRLKLVLVGNGSFSSSRSGVGLSKSDRWRAHLEEMVTRSKLEGRIVFTGHLSQHDLDCFYERCSFTILPSVREGFGLVVVESWLHHRPAIITLRAGIADLVREEKNGLLFDPDEPGALARQMRRLLGGHPTELSKALIRGGSLAAEKCSIEAAVQSERALLTEVMEA</sequence>
<dbReference type="GO" id="GO:0016757">
    <property type="term" value="F:glycosyltransferase activity"/>
    <property type="evidence" value="ECO:0007669"/>
    <property type="project" value="UniProtKB-KW"/>
</dbReference>
<dbReference type="Pfam" id="PF21269">
    <property type="entry name" value="TreT_GT1"/>
    <property type="match status" value="1"/>
</dbReference>
<organism evidence="3">
    <name type="scientific">mine drainage metagenome</name>
    <dbReference type="NCBI Taxonomy" id="410659"/>
    <lineage>
        <taxon>unclassified sequences</taxon>
        <taxon>metagenomes</taxon>
        <taxon>ecological metagenomes</taxon>
    </lineage>
</organism>
<dbReference type="InterPro" id="IPR049438">
    <property type="entry name" value="TreT_GT1"/>
</dbReference>
<dbReference type="AlphaFoldDB" id="T1B093"/>
<name>T1B093_9ZZZZ</name>
<dbReference type="EMBL" id="AUZY01004736">
    <property type="protein sequence ID" value="EQD62013.1"/>
    <property type="molecule type" value="Genomic_DNA"/>
</dbReference>
<dbReference type="PANTHER" id="PTHR12526">
    <property type="entry name" value="GLYCOSYLTRANSFERASE"/>
    <property type="match status" value="1"/>
</dbReference>
<keyword evidence="3" id="KW-0328">Glycosyltransferase</keyword>
<dbReference type="Gene3D" id="3.40.50.2000">
    <property type="entry name" value="Glycogen Phosphorylase B"/>
    <property type="match status" value="2"/>
</dbReference>
<evidence type="ECO:0000259" key="2">
    <source>
        <dbReference type="Pfam" id="PF21269"/>
    </source>
</evidence>
<dbReference type="Pfam" id="PF00534">
    <property type="entry name" value="Glycos_transf_1"/>
    <property type="match status" value="1"/>
</dbReference>
<dbReference type="PANTHER" id="PTHR12526:SF630">
    <property type="entry name" value="GLYCOSYLTRANSFERASE"/>
    <property type="match status" value="1"/>
</dbReference>
<reference evidence="3" key="2">
    <citation type="journal article" date="2014" name="ISME J.">
        <title>Microbial stratification in low pH oxic and suboxic macroscopic growths along an acid mine drainage.</title>
        <authorList>
            <person name="Mendez-Garcia C."/>
            <person name="Mesa V."/>
            <person name="Sprenger R.R."/>
            <person name="Richter M."/>
            <person name="Diez M.S."/>
            <person name="Solano J."/>
            <person name="Bargiela R."/>
            <person name="Golyshina O.V."/>
            <person name="Manteca A."/>
            <person name="Ramos J.L."/>
            <person name="Gallego J.R."/>
            <person name="Llorente I."/>
            <person name="Martins Dos Santos V.A."/>
            <person name="Jensen O.N."/>
            <person name="Pelaez A.I."/>
            <person name="Sanchez J."/>
            <person name="Ferrer M."/>
        </authorList>
    </citation>
    <scope>NUCLEOTIDE SEQUENCE</scope>
</reference>
<comment type="caution">
    <text evidence="3">The sequence shown here is derived from an EMBL/GenBank/DDBJ whole genome shotgun (WGS) entry which is preliminary data.</text>
</comment>
<evidence type="ECO:0000313" key="3">
    <source>
        <dbReference type="EMBL" id="EQD62013.1"/>
    </source>
</evidence>
<protein>
    <submittedName>
        <fullName evidence="3">Glycosyl transferase group 1</fullName>
        <ecNumber evidence="3">2.4.-.-</ecNumber>
    </submittedName>
</protein>
<gene>
    <name evidence="3" type="ORF">B1B_07447</name>
</gene>
<keyword evidence="3" id="KW-0808">Transferase</keyword>
<feature type="domain" description="Glycosyl transferase family 1" evidence="1">
    <location>
        <begin position="258"/>
        <end position="427"/>
    </location>
</feature>
<evidence type="ECO:0000259" key="1">
    <source>
        <dbReference type="Pfam" id="PF00534"/>
    </source>
</evidence>
<reference evidence="3" key="1">
    <citation type="submission" date="2013-08" db="EMBL/GenBank/DDBJ databases">
        <authorList>
            <person name="Mendez C."/>
            <person name="Richter M."/>
            <person name="Ferrer M."/>
            <person name="Sanchez J."/>
        </authorList>
    </citation>
    <scope>NUCLEOTIDE SEQUENCE</scope>
</reference>
<dbReference type="InterPro" id="IPR001296">
    <property type="entry name" value="Glyco_trans_1"/>
</dbReference>
<feature type="domain" description="Trehalose synthase N-terminal" evidence="2">
    <location>
        <begin position="135"/>
        <end position="218"/>
    </location>
</feature>
<dbReference type="CDD" id="cd03801">
    <property type="entry name" value="GT4_PimA-like"/>
    <property type="match status" value="1"/>
</dbReference>
<accession>T1B093</accession>
<proteinExistence type="predicted"/>